<dbReference type="AlphaFoldDB" id="A0A1G1T2H0"/>
<dbReference type="InterPro" id="IPR011089">
    <property type="entry name" value="GmrSD_C"/>
</dbReference>
<sequence length="674" mass="76487">MRADYATPKGLFSNDRQYLVPLFQRSYAWGLKEWKTLWQDVRLLPELDDNRQHYIGAVVMYPTAATPTGVNKYAIIDGQQRMTTLFIMLVALRDVARQLGHGHLADRLTDNHLLNKYAVLSERHKLLPNQTDRAGLRHLTDAAPGVVVNQGRVADAYAFFQARISEWIAGQVARADELARLVLDRLSLVSITLDDNDDPYVVFESLNAKGLRLTAADLIRNYLFMRIQPDEQEQLNDQYWQPMQEQLGERLTQFVWHYLMRHGGNVPKSDVYFSFKKATERRPVPEILQELNRYAPTYARLLDPALETLRPAVRAALRRLHRTGLTVAYPMILRIYDKVRHDQAPESVLLDLLVVLENYSLRGFMAQRGTGGSNKSMQTLAARTNALDGQPTELLDDVRRYLATQNYPSDKEVWDALLNKPLYHHAGERNVRTKLVLETLETDLNPNETVTPDGLTIEHIMPQALTPVWHSDLGAESVRDHQTLLHTLGNLTLTGYNSELSNAPFAVKRVEFAKSNLSLNTELSTEVIWDAAVIRRRGAQLAERILLRWPSLAPELTVEGGGVMPSRAQSVRPKAVLLQGQRLPVRTWIEVVVVTLQALATMQPTLFSNLVRNRPTYLNQQPELLRSAAKVNASWYYEGHNSADGHRRFCRFALEQAGLTETEWSVETAEGEAG</sequence>
<dbReference type="PANTHER" id="PTHR35149:SF2">
    <property type="entry name" value="DUF262 DOMAIN-CONTAINING PROTEIN"/>
    <property type="match status" value="1"/>
</dbReference>
<dbReference type="PANTHER" id="PTHR35149">
    <property type="entry name" value="SLL5132 PROTEIN"/>
    <property type="match status" value="1"/>
</dbReference>
<evidence type="ECO:0000313" key="4">
    <source>
        <dbReference type="Proteomes" id="UP000177791"/>
    </source>
</evidence>
<dbReference type="OrthoDB" id="9798761at2"/>
<gene>
    <name evidence="3" type="ORF">BEN48_15110</name>
</gene>
<feature type="domain" description="GmrSD restriction endonucleases N-terminal" evidence="1">
    <location>
        <begin position="10"/>
        <end position="224"/>
    </location>
</feature>
<dbReference type="EMBL" id="MDZC01000063">
    <property type="protein sequence ID" value="OGX85056.1"/>
    <property type="molecule type" value="Genomic_DNA"/>
</dbReference>
<reference evidence="3 4" key="1">
    <citation type="submission" date="2016-08" db="EMBL/GenBank/DDBJ databases">
        <title>Hymenobacter coccineus sp. nov., Hymenobacter lapidarius sp. nov. and Hymenobacter glacialis sp. nov., isolated from Antarctic soil.</title>
        <authorList>
            <person name="Sedlacek I."/>
            <person name="Kralova S."/>
            <person name="Kyrova K."/>
            <person name="Maslanova I."/>
            <person name="Stankova E."/>
            <person name="Vrbovska V."/>
            <person name="Nemec M."/>
            <person name="Bartak M."/>
            <person name="Svec P."/>
            <person name="Busse H.-J."/>
            <person name="Pantucek R."/>
        </authorList>
    </citation>
    <scope>NUCLEOTIDE SEQUENCE [LARGE SCALE GENOMIC DNA]</scope>
    <source>
        <strain evidence="3 4">CCM 8648</strain>
    </source>
</reference>
<name>A0A1G1T2H0_9BACT</name>
<accession>A0A1G1T2H0</accession>
<comment type="caution">
    <text evidence="3">The sequence shown here is derived from an EMBL/GenBank/DDBJ whole genome shotgun (WGS) entry which is preliminary data.</text>
</comment>
<dbReference type="RefSeq" id="WP_070734456.1">
    <property type="nucleotide sequence ID" value="NZ_MDZC01000063.1"/>
</dbReference>
<evidence type="ECO:0008006" key="5">
    <source>
        <dbReference type="Google" id="ProtNLM"/>
    </source>
</evidence>
<dbReference type="Pfam" id="PF07510">
    <property type="entry name" value="GmrSD_C"/>
    <property type="match status" value="1"/>
</dbReference>
<organism evidence="3 4">
    <name type="scientific">Hymenobacter glacialis</name>
    <dbReference type="NCBI Taxonomy" id="1908236"/>
    <lineage>
        <taxon>Bacteria</taxon>
        <taxon>Pseudomonadati</taxon>
        <taxon>Bacteroidota</taxon>
        <taxon>Cytophagia</taxon>
        <taxon>Cytophagales</taxon>
        <taxon>Hymenobacteraceae</taxon>
        <taxon>Hymenobacter</taxon>
    </lineage>
</organism>
<dbReference type="Proteomes" id="UP000177791">
    <property type="component" value="Unassembled WGS sequence"/>
</dbReference>
<feature type="domain" description="GmrSD restriction endonucleases C-terminal" evidence="2">
    <location>
        <begin position="407"/>
        <end position="543"/>
    </location>
</feature>
<keyword evidence="4" id="KW-1185">Reference proteome</keyword>
<dbReference type="InterPro" id="IPR004919">
    <property type="entry name" value="GmrSD_N"/>
</dbReference>
<evidence type="ECO:0000259" key="1">
    <source>
        <dbReference type="Pfam" id="PF03235"/>
    </source>
</evidence>
<evidence type="ECO:0000313" key="3">
    <source>
        <dbReference type="EMBL" id="OGX85056.1"/>
    </source>
</evidence>
<dbReference type="Pfam" id="PF03235">
    <property type="entry name" value="GmrSD_N"/>
    <property type="match status" value="1"/>
</dbReference>
<protein>
    <recommendedName>
        <fullName evidence="5">DUF262 domain-containing protein</fullName>
    </recommendedName>
</protein>
<evidence type="ECO:0000259" key="2">
    <source>
        <dbReference type="Pfam" id="PF07510"/>
    </source>
</evidence>
<proteinExistence type="predicted"/>